<accession>A0A401TBA6</accession>
<evidence type="ECO:0000313" key="1">
    <source>
        <dbReference type="EMBL" id="GCC39875.1"/>
    </source>
</evidence>
<dbReference type="PANTHER" id="PTHR12930:SF0">
    <property type="entry name" value="RING FINGER PROTEIN 113B"/>
    <property type="match status" value="1"/>
</dbReference>
<reference evidence="1 2" key="1">
    <citation type="journal article" date="2018" name="Nat. Ecol. Evol.">
        <title>Shark genomes provide insights into elasmobranch evolution and the origin of vertebrates.</title>
        <authorList>
            <person name="Hara Y"/>
            <person name="Yamaguchi K"/>
            <person name="Onimaru K"/>
            <person name="Kadota M"/>
            <person name="Koyanagi M"/>
            <person name="Keeley SD"/>
            <person name="Tatsumi K"/>
            <person name="Tanaka K"/>
            <person name="Motone F"/>
            <person name="Kageyama Y"/>
            <person name="Nozu R"/>
            <person name="Adachi N"/>
            <person name="Nishimura O"/>
            <person name="Nakagawa R"/>
            <person name="Tanegashima C"/>
            <person name="Kiyatake I"/>
            <person name="Matsumoto R"/>
            <person name="Murakumo K"/>
            <person name="Nishida K"/>
            <person name="Terakita A"/>
            <person name="Kuratani S"/>
            <person name="Sato K"/>
            <person name="Hyodo S Kuraku.S."/>
        </authorList>
    </citation>
    <scope>NUCLEOTIDE SEQUENCE [LARGE SCALE GENOMIC DNA]</scope>
</reference>
<dbReference type="OrthoDB" id="25761at2759"/>
<dbReference type="PANTHER" id="PTHR12930">
    <property type="entry name" value="ZINC FINGER PROTEIN 183"/>
    <property type="match status" value="1"/>
</dbReference>
<dbReference type="Proteomes" id="UP000287033">
    <property type="component" value="Unassembled WGS sequence"/>
</dbReference>
<dbReference type="InterPro" id="IPR039971">
    <property type="entry name" value="CWC24-like"/>
</dbReference>
<dbReference type="GO" id="GO:0034247">
    <property type="term" value="P:snoRNA splicing"/>
    <property type="evidence" value="ECO:0007669"/>
    <property type="project" value="TreeGrafter"/>
</dbReference>
<keyword evidence="2" id="KW-1185">Reference proteome</keyword>
<name>A0A401TBA6_CHIPU</name>
<dbReference type="OMA" id="FIMDLIE"/>
<dbReference type="AlphaFoldDB" id="A0A401TBA6"/>
<dbReference type="STRING" id="137246.A0A401TBA6"/>
<dbReference type="EMBL" id="BEZZ01022025">
    <property type="protein sequence ID" value="GCC39875.1"/>
    <property type="molecule type" value="Genomic_DNA"/>
</dbReference>
<gene>
    <name evidence="1" type="ORF">chiPu_0023495</name>
</gene>
<evidence type="ECO:0000313" key="2">
    <source>
        <dbReference type="Proteomes" id="UP000287033"/>
    </source>
</evidence>
<sequence length="65" mass="7378">MGATAVYQLDTEKDKDMQAIFERSQKIQEELKGKEDEKIYRGINNYIKYVTPKDTSMGNAASGMV</sequence>
<feature type="non-terminal residue" evidence="1">
    <location>
        <position position="65"/>
    </location>
</feature>
<proteinExistence type="predicted"/>
<dbReference type="GO" id="GO:0005684">
    <property type="term" value="C:U2-type spliceosomal complex"/>
    <property type="evidence" value="ECO:0007669"/>
    <property type="project" value="TreeGrafter"/>
</dbReference>
<protein>
    <submittedName>
        <fullName evidence="1">Uncharacterized protein</fullName>
    </submittedName>
</protein>
<comment type="caution">
    <text evidence="1">The sequence shown here is derived from an EMBL/GenBank/DDBJ whole genome shotgun (WGS) entry which is preliminary data.</text>
</comment>
<organism evidence="1 2">
    <name type="scientific">Chiloscyllium punctatum</name>
    <name type="common">Brownbanded bambooshark</name>
    <name type="synonym">Hemiscyllium punctatum</name>
    <dbReference type="NCBI Taxonomy" id="137246"/>
    <lineage>
        <taxon>Eukaryota</taxon>
        <taxon>Metazoa</taxon>
        <taxon>Chordata</taxon>
        <taxon>Craniata</taxon>
        <taxon>Vertebrata</taxon>
        <taxon>Chondrichthyes</taxon>
        <taxon>Elasmobranchii</taxon>
        <taxon>Galeomorphii</taxon>
        <taxon>Galeoidea</taxon>
        <taxon>Orectolobiformes</taxon>
        <taxon>Hemiscylliidae</taxon>
        <taxon>Chiloscyllium</taxon>
    </lineage>
</organism>